<protein>
    <submittedName>
        <fullName evidence="1">Methyltransferase domain-containing protein</fullName>
    </submittedName>
</protein>
<proteinExistence type="predicted"/>
<dbReference type="GO" id="GO:0008168">
    <property type="term" value="F:methyltransferase activity"/>
    <property type="evidence" value="ECO:0007669"/>
    <property type="project" value="UniProtKB-KW"/>
</dbReference>
<reference evidence="1 2" key="1">
    <citation type="submission" date="2020-04" db="EMBL/GenBank/DDBJ databases">
        <title>Staphylococcus species from domestic dog.</title>
        <authorList>
            <person name="Paterson G.K."/>
        </authorList>
    </citation>
    <scope>NUCLEOTIDE SEQUENCE [LARGE SCALE GENOMIC DNA]</scope>
    <source>
        <strain evidence="1 2">H16/1A</strain>
    </source>
</reference>
<dbReference type="PANTHER" id="PTHR35276:SF1">
    <property type="entry name" value="TRNA (MNM(5)S(2)U34)-METHYLTRANSFERASE, CHLOROPLASTIC"/>
    <property type="match status" value="1"/>
</dbReference>
<dbReference type="EMBL" id="JABANU010000023">
    <property type="protein sequence ID" value="MBI5975679.1"/>
    <property type="molecule type" value="Genomic_DNA"/>
</dbReference>
<evidence type="ECO:0000313" key="1">
    <source>
        <dbReference type="EMBL" id="MBI5975679.1"/>
    </source>
</evidence>
<dbReference type="Proteomes" id="UP000751852">
    <property type="component" value="Unassembled WGS sequence"/>
</dbReference>
<dbReference type="GO" id="GO:0032259">
    <property type="term" value="P:methylation"/>
    <property type="evidence" value="ECO:0007669"/>
    <property type="project" value="UniProtKB-KW"/>
</dbReference>
<keyword evidence="1" id="KW-0808">Transferase</keyword>
<name>A0ABS0TD62_9STAP</name>
<keyword evidence="1" id="KW-0489">Methyltransferase</keyword>
<dbReference type="CDD" id="cd02440">
    <property type="entry name" value="AdoMet_MTases"/>
    <property type="match status" value="1"/>
</dbReference>
<organism evidence="1 2">
    <name type="scientific">Staphylococcus canis</name>
    <dbReference type="NCBI Taxonomy" id="2724942"/>
    <lineage>
        <taxon>Bacteria</taxon>
        <taxon>Bacillati</taxon>
        <taxon>Bacillota</taxon>
        <taxon>Bacilli</taxon>
        <taxon>Bacillales</taxon>
        <taxon>Staphylococcaceae</taxon>
        <taxon>Staphylococcus</taxon>
    </lineage>
</organism>
<accession>A0ABS0TD62</accession>
<keyword evidence="2" id="KW-1185">Reference proteome</keyword>
<dbReference type="InterPro" id="IPR010719">
    <property type="entry name" value="MnmM_MeTrfase"/>
</dbReference>
<dbReference type="RefSeq" id="WP_198618453.1">
    <property type="nucleotide sequence ID" value="NZ_JABANU010000023.1"/>
</dbReference>
<dbReference type="PANTHER" id="PTHR35276">
    <property type="entry name" value="S-ADENOSYL-L-METHIONINE-DEPENDENT METHYLTRANSFERASES SUPERFAMILY PROTEIN"/>
    <property type="match status" value="1"/>
</dbReference>
<gene>
    <name evidence="1" type="ORF">HHH54_08715</name>
</gene>
<dbReference type="Gene3D" id="3.40.50.150">
    <property type="entry name" value="Vaccinia Virus protein VP39"/>
    <property type="match status" value="1"/>
</dbReference>
<comment type="caution">
    <text evidence="1">The sequence shown here is derived from an EMBL/GenBank/DDBJ whole genome shotgun (WGS) entry which is preliminary data.</text>
</comment>
<dbReference type="InterPro" id="IPR029063">
    <property type="entry name" value="SAM-dependent_MTases_sf"/>
</dbReference>
<dbReference type="SUPFAM" id="SSF53335">
    <property type="entry name" value="S-adenosyl-L-methionine-dependent methyltransferases"/>
    <property type="match status" value="1"/>
</dbReference>
<dbReference type="Pfam" id="PF06962">
    <property type="entry name" value="rRNA_methylase"/>
    <property type="match status" value="1"/>
</dbReference>
<sequence>MIVKRILPFAKSLIEDHVSSTSIVIDATCGNGLDTYFLAQLVPDGYVYACDIQTTAVHNTLKRINSFNNVEVHQISHDRIMEVIPVKHHQHIDAAMFNLGYLPKGDKTIVTQPDTTLNAINTIFNQLSPEGIIVIVVYPGHPEGKVESEKIEDVLSHFNQDNAHVLKYTFINQKNNPPYVLAIEKRA</sequence>
<evidence type="ECO:0000313" key="2">
    <source>
        <dbReference type="Proteomes" id="UP000751852"/>
    </source>
</evidence>